<evidence type="ECO:0000313" key="1">
    <source>
        <dbReference type="EMBL" id="KAH9518276.1"/>
    </source>
</evidence>
<dbReference type="EMBL" id="ASGP02000003">
    <property type="protein sequence ID" value="KAH9518276.1"/>
    <property type="molecule type" value="Genomic_DNA"/>
</dbReference>
<keyword evidence="2" id="KW-1185">Reference proteome</keyword>
<proteinExistence type="predicted"/>
<name>A0A922L568_DERFA</name>
<reference evidence="1" key="2">
    <citation type="journal article" date="2022" name="Res Sq">
        <title>Comparative Genomics Reveals Insights into the Divergent Evolution of Astigmatic Mites and Household Pest Adaptations.</title>
        <authorList>
            <person name="Xiong Q."/>
            <person name="Wan A.T.-Y."/>
            <person name="Liu X.-Y."/>
            <person name="Fung C.S.-H."/>
            <person name="Xiao X."/>
            <person name="Malainual N."/>
            <person name="Hou J."/>
            <person name="Wang L."/>
            <person name="Wang M."/>
            <person name="Yang K."/>
            <person name="Cui Y."/>
            <person name="Leung E."/>
            <person name="Nong W."/>
            <person name="Shin S.-K."/>
            <person name="Au S."/>
            <person name="Jeong K.Y."/>
            <person name="Chew F.T."/>
            <person name="Hui J."/>
            <person name="Leung T.F."/>
            <person name="Tungtrongchitr A."/>
            <person name="Zhong N."/>
            <person name="Liu Z."/>
            <person name="Tsui S."/>
        </authorList>
    </citation>
    <scope>NUCLEOTIDE SEQUENCE</scope>
    <source>
        <strain evidence="1">Derf</strain>
        <tissue evidence="1">Whole organism</tissue>
    </source>
</reference>
<dbReference type="AlphaFoldDB" id="A0A922L568"/>
<evidence type="ECO:0000313" key="2">
    <source>
        <dbReference type="Proteomes" id="UP000790347"/>
    </source>
</evidence>
<gene>
    <name evidence="1" type="primary">EHD4_2</name>
    <name evidence="1" type="ORF">DERF_008865</name>
</gene>
<comment type="caution">
    <text evidence="1">The sequence shown here is derived from an EMBL/GenBank/DDBJ whole genome shotgun (WGS) entry which is preliminary data.</text>
</comment>
<organism evidence="1 2">
    <name type="scientific">Dermatophagoides farinae</name>
    <name type="common">American house dust mite</name>
    <dbReference type="NCBI Taxonomy" id="6954"/>
    <lineage>
        <taxon>Eukaryota</taxon>
        <taxon>Metazoa</taxon>
        <taxon>Ecdysozoa</taxon>
        <taxon>Arthropoda</taxon>
        <taxon>Chelicerata</taxon>
        <taxon>Arachnida</taxon>
        <taxon>Acari</taxon>
        <taxon>Acariformes</taxon>
        <taxon>Sarcoptiformes</taxon>
        <taxon>Astigmata</taxon>
        <taxon>Psoroptidia</taxon>
        <taxon>Analgoidea</taxon>
        <taxon>Pyroglyphidae</taxon>
        <taxon>Dermatophagoidinae</taxon>
        <taxon>Dermatophagoides</taxon>
    </lineage>
</organism>
<accession>A0A922L568</accession>
<sequence>MSYLMSILKEFLHRRKKFKCFLAYAHPMGKVFVICNSLRLESRVYLFGIQNSNFRFQLNDQIQ</sequence>
<reference evidence="1" key="1">
    <citation type="submission" date="2013-05" db="EMBL/GenBank/DDBJ databases">
        <authorList>
            <person name="Yim A.K.Y."/>
            <person name="Chan T.F."/>
            <person name="Ji K.M."/>
            <person name="Liu X.Y."/>
            <person name="Zhou J.W."/>
            <person name="Li R.Q."/>
            <person name="Yang K.Y."/>
            <person name="Li J."/>
            <person name="Li M."/>
            <person name="Law P.T.W."/>
            <person name="Wu Y.L."/>
            <person name="Cai Z.L."/>
            <person name="Qin H."/>
            <person name="Bao Y."/>
            <person name="Leung R.K.K."/>
            <person name="Ng P.K.S."/>
            <person name="Zou J."/>
            <person name="Zhong X.J."/>
            <person name="Ran P.X."/>
            <person name="Zhong N.S."/>
            <person name="Liu Z.G."/>
            <person name="Tsui S.K.W."/>
        </authorList>
    </citation>
    <scope>NUCLEOTIDE SEQUENCE</scope>
    <source>
        <strain evidence="1">Derf</strain>
        <tissue evidence="1">Whole organism</tissue>
    </source>
</reference>
<protein>
    <submittedName>
        <fullName evidence="1">EH domain-containing protein 4, variant 3</fullName>
    </submittedName>
</protein>
<dbReference type="Proteomes" id="UP000790347">
    <property type="component" value="Unassembled WGS sequence"/>
</dbReference>